<dbReference type="AlphaFoldDB" id="A0AA35PXP0"/>
<dbReference type="PANTHER" id="PTHR24148:SF73">
    <property type="entry name" value="HET DOMAIN PROTEIN (AFU_ORTHOLOGUE AFUA_8G01020)"/>
    <property type="match status" value="1"/>
</dbReference>
<evidence type="ECO:0000313" key="1">
    <source>
        <dbReference type="EMBL" id="CAI6061335.1"/>
    </source>
</evidence>
<name>A0AA35PXP0_9HYPO</name>
<gene>
    <name evidence="1" type="ORF">CCHLO57077_00011694</name>
</gene>
<dbReference type="EMBL" id="CABFNP030000619">
    <property type="protein sequence ID" value="CAI6061335.1"/>
    <property type="molecule type" value="Genomic_DNA"/>
</dbReference>
<organism evidence="1 2">
    <name type="scientific">Clonostachys chloroleuca</name>
    <dbReference type="NCBI Taxonomy" id="1926264"/>
    <lineage>
        <taxon>Eukaryota</taxon>
        <taxon>Fungi</taxon>
        <taxon>Dikarya</taxon>
        <taxon>Ascomycota</taxon>
        <taxon>Pezizomycotina</taxon>
        <taxon>Sordariomycetes</taxon>
        <taxon>Hypocreomycetidae</taxon>
        <taxon>Hypocreales</taxon>
        <taxon>Bionectriaceae</taxon>
        <taxon>Clonostachys</taxon>
    </lineage>
</organism>
<comment type="caution">
    <text evidence="1">The sequence shown here is derived from an EMBL/GenBank/DDBJ whole genome shotgun (WGS) entry which is preliminary data.</text>
</comment>
<proteinExistence type="predicted"/>
<evidence type="ECO:0000313" key="2">
    <source>
        <dbReference type="Proteomes" id="UP001160390"/>
    </source>
</evidence>
<protein>
    <recommendedName>
        <fullName evidence="3">Heterokaryon incompatibility domain-containing protein</fullName>
    </recommendedName>
</protein>
<dbReference type="PANTHER" id="PTHR24148">
    <property type="entry name" value="ANKYRIN REPEAT DOMAIN-CONTAINING PROTEIN 39 HOMOLOG-RELATED"/>
    <property type="match status" value="1"/>
</dbReference>
<reference evidence="1" key="1">
    <citation type="submission" date="2023-01" db="EMBL/GenBank/DDBJ databases">
        <authorList>
            <person name="Piombo E."/>
        </authorList>
    </citation>
    <scope>NUCLEOTIDE SEQUENCE</scope>
</reference>
<dbReference type="Pfam" id="PF26639">
    <property type="entry name" value="Het-6_barrel"/>
    <property type="match status" value="1"/>
</dbReference>
<dbReference type="InterPro" id="IPR052895">
    <property type="entry name" value="HetReg/Transcr_Mod"/>
</dbReference>
<dbReference type="Proteomes" id="UP001160390">
    <property type="component" value="Unassembled WGS sequence"/>
</dbReference>
<accession>A0AA35PXP0</accession>
<sequence>MGAFFSKIWSVVSRCVARSPFAYPDALGRDSIRLVQFIKPKWYTFGLQSPRLVLSAYPIHNLPKFVALSYTWGHPHNQSPGVIKAYQQHFPIYVNNQQFHFWESHGLPRIDDAKAWKPLTQFFEHRWFNRVWIIQEVTLSTKKVVLFWGHNALPWVDLGHISFVGQVAKVGKLNSINAAEYHDPLNQQERLERDWAISDPFTNAFQLYHSRQRYLERSQGTADDTLLDEMKSLTGAKFPSASSWLMYFCMVNRWTDASDPRDKVFGQLGLVNHIVEQDGLQPNEIQAEYSSHVTAHQVYQQLMSQVTEETDSLAVWMALNDPPQDGNHHLPSWVPDFSRRRGLDLMALIRPQFDVCKSSSKLNQVGRRRIHVSGSTMYAESIKIGHVETLSASLTDLIGPRWYSWAEDLLLLDLIYSWTGESRVEAFWRTLLMNSVGRNYPAQWPDLQNGDMFRAYILQNIAQHFPGGGDALDKYLQDLQGINELAKSDSSGHIPSFTGLENLTTQILNIDLNDPEAFTEELMANKLTECRDNASRFLMGMDGSMLNRRIAIGSQGHICNVPMQVECSDMIAIVNGCPCPLILRPCGDTYNLIGTAYVHGIMYGEAMDGALSWEEICIV</sequence>
<keyword evidence="2" id="KW-1185">Reference proteome</keyword>
<evidence type="ECO:0008006" key="3">
    <source>
        <dbReference type="Google" id="ProtNLM"/>
    </source>
</evidence>